<keyword evidence="4" id="KW-1185">Reference proteome</keyword>
<evidence type="ECO:0000259" key="1">
    <source>
        <dbReference type="Pfam" id="PF07238"/>
    </source>
</evidence>
<keyword evidence="3" id="KW-0969">Cilium</keyword>
<sequence length="217" mass="25073">MLYIGLDLTLEMNQDGMVKHYKGKVADLNDTHFYIYYPINKETKRVAFIPPDTELTVFFTDENSASYCFHTKVSRTVKDTVPLVELPLPGDHHIKRIQRREYVRVETAVDITFRFPGKAIEFVTVTDNISAGGCAAILPDGVQLQKGEHGTVEFTIKMKSGKMYTMTFQCIVIRTFTRKETEYVSVKYMNPDRNDQQVLTKFCFEKQLAHRKKGFLH</sequence>
<name>A0ABS2R1Y4_9BACI</name>
<dbReference type="Proteomes" id="UP000823485">
    <property type="component" value="Unassembled WGS sequence"/>
</dbReference>
<dbReference type="Pfam" id="PF12945">
    <property type="entry name" value="PilZNR"/>
    <property type="match status" value="1"/>
</dbReference>
<dbReference type="InterPro" id="IPR009875">
    <property type="entry name" value="PilZ_domain"/>
</dbReference>
<dbReference type="RefSeq" id="WP_077113300.1">
    <property type="nucleotide sequence ID" value="NZ_JAFBFH010000003.1"/>
</dbReference>
<accession>A0ABS2R1Y4</accession>
<dbReference type="SUPFAM" id="SSF141371">
    <property type="entry name" value="PilZ domain-like"/>
    <property type="match status" value="1"/>
</dbReference>
<evidence type="ECO:0000313" key="3">
    <source>
        <dbReference type="EMBL" id="MBM7713647.1"/>
    </source>
</evidence>
<feature type="domain" description="Type III secretion system flagellar brake protein YcgR PilZN" evidence="2">
    <location>
        <begin position="4"/>
        <end position="89"/>
    </location>
</feature>
<evidence type="ECO:0000313" key="4">
    <source>
        <dbReference type="Proteomes" id="UP000823485"/>
    </source>
</evidence>
<gene>
    <name evidence="3" type="ORF">JOC94_000616</name>
</gene>
<feature type="domain" description="PilZ" evidence="1">
    <location>
        <begin position="98"/>
        <end position="205"/>
    </location>
</feature>
<proteinExistence type="predicted"/>
<organism evidence="3 4">
    <name type="scientific">Siminovitchia thermophila</name>
    <dbReference type="NCBI Taxonomy" id="1245522"/>
    <lineage>
        <taxon>Bacteria</taxon>
        <taxon>Bacillati</taxon>
        <taxon>Bacillota</taxon>
        <taxon>Bacilli</taxon>
        <taxon>Bacillales</taxon>
        <taxon>Bacillaceae</taxon>
        <taxon>Siminovitchia</taxon>
    </lineage>
</organism>
<dbReference type="Gene3D" id="2.40.10.220">
    <property type="entry name" value="predicted glycosyltransferase like domains"/>
    <property type="match status" value="1"/>
</dbReference>
<protein>
    <submittedName>
        <fullName evidence="3">C-di-GMP-binding flagellar brake protein YcgR</fullName>
    </submittedName>
</protein>
<reference evidence="3 4" key="1">
    <citation type="submission" date="2021-01" db="EMBL/GenBank/DDBJ databases">
        <title>Genomic Encyclopedia of Type Strains, Phase IV (KMG-IV): sequencing the most valuable type-strain genomes for metagenomic binning, comparative biology and taxonomic classification.</title>
        <authorList>
            <person name="Goeker M."/>
        </authorList>
    </citation>
    <scope>NUCLEOTIDE SEQUENCE [LARGE SCALE GENOMIC DNA]</scope>
    <source>
        <strain evidence="3 4">DSM 105453</strain>
    </source>
</reference>
<keyword evidence="3" id="KW-0966">Cell projection</keyword>
<evidence type="ECO:0000259" key="2">
    <source>
        <dbReference type="Pfam" id="PF12945"/>
    </source>
</evidence>
<dbReference type="Pfam" id="PF07238">
    <property type="entry name" value="PilZ"/>
    <property type="match status" value="1"/>
</dbReference>
<comment type="caution">
    <text evidence="3">The sequence shown here is derived from an EMBL/GenBank/DDBJ whole genome shotgun (WGS) entry which is preliminary data.</text>
</comment>
<dbReference type="EMBL" id="JAFBFH010000003">
    <property type="protein sequence ID" value="MBM7713647.1"/>
    <property type="molecule type" value="Genomic_DNA"/>
</dbReference>
<dbReference type="InterPro" id="IPR009926">
    <property type="entry name" value="T3SS_YcgR_PilZN"/>
</dbReference>
<keyword evidence="3" id="KW-0282">Flagellum</keyword>